<keyword evidence="3" id="KW-1185">Reference proteome</keyword>
<dbReference type="Proteomes" id="UP000008311">
    <property type="component" value="Unassembled WGS sequence"/>
</dbReference>
<sequence>MASGRNSEGNQLSKGREPSSGSEVGATVPGELSGNSNIVHVVDALSFKGVRSRGHGVSLFNRQHCQGIEVVGDDPDLGED</sequence>
<evidence type="ECO:0000256" key="1">
    <source>
        <dbReference type="SAM" id="MobiDB-lite"/>
    </source>
</evidence>
<reference evidence="3" key="1">
    <citation type="journal article" date="2010" name="Nat. Biotechnol.">
        <title>Draft genome sequence of the oilseed species Ricinus communis.</title>
        <authorList>
            <person name="Chan A.P."/>
            <person name="Crabtree J."/>
            <person name="Zhao Q."/>
            <person name="Lorenzi H."/>
            <person name="Orvis J."/>
            <person name="Puiu D."/>
            <person name="Melake-Berhan A."/>
            <person name="Jones K.M."/>
            <person name="Redman J."/>
            <person name="Chen G."/>
            <person name="Cahoon E.B."/>
            <person name="Gedil M."/>
            <person name="Stanke M."/>
            <person name="Haas B.J."/>
            <person name="Wortman J.R."/>
            <person name="Fraser-Liggett C.M."/>
            <person name="Ravel J."/>
            <person name="Rabinowicz P.D."/>
        </authorList>
    </citation>
    <scope>NUCLEOTIDE SEQUENCE [LARGE SCALE GENOMIC DNA]</scope>
    <source>
        <strain evidence="3">cv. Hale</strain>
    </source>
</reference>
<dbReference type="AlphaFoldDB" id="B9SHE0"/>
<proteinExistence type="predicted"/>
<evidence type="ECO:0000313" key="2">
    <source>
        <dbReference type="EMBL" id="EEF36973.1"/>
    </source>
</evidence>
<organism evidence="2 3">
    <name type="scientific">Ricinus communis</name>
    <name type="common">Castor bean</name>
    <dbReference type="NCBI Taxonomy" id="3988"/>
    <lineage>
        <taxon>Eukaryota</taxon>
        <taxon>Viridiplantae</taxon>
        <taxon>Streptophyta</taxon>
        <taxon>Embryophyta</taxon>
        <taxon>Tracheophyta</taxon>
        <taxon>Spermatophyta</taxon>
        <taxon>Magnoliopsida</taxon>
        <taxon>eudicotyledons</taxon>
        <taxon>Gunneridae</taxon>
        <taxon>Pentapetalae</taxon>
        <taxon>rosids</taxon>
        <taxon>fabids</taxon>
        <taxon>Malpighiales</taxon>
        <taxon>Euphorbiaceae</taxon>
        <taxon>Acalyphoideae</taxon>
        <taxon>Acalypheae</taxon>
        <taxon>Ricinus</taxon>
    </lineage>
</organism>
<feature type="compositionally biased region" description="Polar residues" evidence="1">
    <location>
        <begin position="1"/>
        <end position="13"/>
    </location>
</feature>
<dbReference type="EMBL" id="EQ973962">
    <property type="protein sequence ID" value="EEF36973.1"/>
    <property type="molecule type" value="Genomic_DNA"/>
</dbReference>
<dbReference type="InParanoid" id="B9SHE0"/>
<accession>B9SHE0</accession>
<feature type="region of interest" description="Disordered" evidence="1">
    <location>
        <begin position="1"/>
        <end position="35"/>
    </location>
</feature>
<protein>
    <submittedName>
        <fullName evidence="2">Uncharacterized protein</fullName>
    </submittedName>
</protein>
<evidence type="ECO:0000313" key="3">
    <source>
        <dbReference type="Proteomes" id="UP000008311"/>
    </source>
</evidence>
<name>B9SHE0_RICCO</name>
<gene>
    <name evidence="2" type="ORF">RCOM_0989400</name>
</gene>